<evidence type="ECO:0000259" key="2">
    <source>
        <dbReference type="Pfam" id="PF02371"/>
    </source>
</evidence>
<reference evidence="3 4" key="1">
    <citation type="submission" date="2018-03" db="EMBL/GenBank/DDBJ databases">
        <title>Whole genome sequencing of Histamine producing bacteria.</title>
        <authorList>
            <person name="Butler K."/>
        </authorList>
    </citation>
    <scope>NUCLEOTIDE SEQUENCE [LARGE SCALE GENOMIC DNA]</scope>
    <source>
        <strain evidence="3 4">ATCC 19614</strain>
    </source>
</reference>
<evidence type="ECO:0000259" key="1">
    <source>
        <dbReference type="Pfam" id="PF01548"/>
    </source>
</evidence>
<feature type="domain" description="Transposase IS110-like N-terminal" evidence="1">
    <location>
        <begin position="6"/>
        <end position="143"/>
    </location>
</feature>
<evidence type="ECO:0000313" key="3">
    <source>
        <dbReference type="EMBL" id="PSV49868.1"/>
    </source>
</evidence>
<dbReference type="InterPro" id="IPR047650">
    <property type="entry name" value="Transpos_IS110"/>
</dbReference>
<dbReference type="PANTHER" id="PTHR33055">
    <property type="entry name" value="TRANSPOSASE FOR INSERTION SEQUENCE ELEMENT IS1111A"/>
    <property type="match status" value="1"/>
</dbReference>
<dbReference type="GO" id="GO:0004803">
    <property type="term" value="F:transposase activity"/>
    <property type="evidence" value="ECO:0007669"/>
    <property type="project" value="InterPro"/>
</dbReference>
<name>A0A2T3LEU3_9GAMM</name>
<dbReference type="Proteomes" id="UP000241803">
    <property type="component" value="Unassembled WGS sequence"/>
</dbReference>
<feature type="domain" description="Transposase IS116/IS110/IS902 C-terminal" evidence="2">
    <location>
        <begin position="213"/>
        <end position="290"/>
    </location>
</feature>
<gene>
    <name evidence="3" type="ORF">C9J47_04785</name>
</gene>
<dbReference type="AlphaFoldDB" id="A0A2T3LEU3"/>
<organism evidence="3 4">
    <name type="scientific">Photobacterium indicum</name>
    <dbReference type="NCBI Taxonomy" id="81447"/>
    <lineage>
        <taxon>Bacteria</taxon>
        <taxon>Pseudomonadati</taxon>
        <taxon>Pseudomonadota</taxon>
        <taxon>Gammaproteobacteria</taxon>
        <taxon>Vibrionales</taxon>
        <taxon>Vibrionaceae</taxon>
        <taxon>Photobacterium</taxon>
    </lineage>
</organism>
<dbReference type="Pfam" id="PF02371">
    <property type="entry name" value="Transposase_20"/>
    <property type="match status" value="1"/>
</dbReference>
<comment type="caution">
    <text evidence="3">The sequence shown here is derived from an EMBL/GenBank/DDBJ whole genome shotgun (WGS) entry which is preliminary data.</text>
</comment>
<dbReference type="GO" id="GO:0006313">
    <property type="term" value="P:DNA transposition"/>
    <property type="evidence" value="ECO:0007669"/>
    <property type="project" value="InterPro"/>
</dbReference>
<dbReference type="Pfam" id="PF01548">
    <property type="entry name" value="DEDD_Tnp_IS110"/>
    <property type="match status" value="1"/>
</dbReference>
<dbReference type="GO" id="GO:0003677">
    <property type="term" value="F:DNA binding"/>
    <property type="evidence" value="ECO:0007669"/>
    <property type="project" value="InterPro"/>
</dbReference>
<protein>
    <submittedName>
        <fullName evidence="3">IS110 family transposase</fullName>
    </submittedName>
</protein>
<evidence type="ECO:0000313" key="4">
    <source>
        <dbReference type="Proteomes" id="UP000241803"/>
    </source>
</evidence>
<dbReference type="EMBL" id="PYOC01000001">
    <property type="protein sequence ID" value="PSV49868.1"/>
    <property type="molecule type" value="Genomic_DNA"/>
</dbReference>
<accession>A0A2T3LEU3</accession>
<sequence>MDIKIVGIDLAKSVFQICVCLVDNSIKSNQKVRRNKLLDKIRQFPKGTLIAMEACGTSHYWGRQFQELGYQVQLIPAQHVKPFVSNQKNDANDALAICEAAFRPNIHRVPVKTIEQQDIKALRCVRSRLVQNRTAIVNQTRSLAGEYGVIFSVGRLKLQASLMDALEDGDNGLSHTLRNLLKTLYDDMCALNERIEQIDRDIKALCQTQPRYDALLSIPGFGPIVTASFMSELGSGHQFKNGRQLSAWCGLVPSQSSSGGKVRLGSITKNGSSELRVLLIHGARAVGRFANKRDDKLGQWFNALALRQGRHKAVVALANKLARIAWKILTGNNSFDVNKAFS</sequence>
<keyword evidence="4" id="KW-1185">Reference proteome</keyword>
<dbReference type="RefSeq" id="WP_011221656.1">
    <property type="nucleotide sequence ID" value="NZ_PYOC01000001.1"/>
</dbReference>
<dbReference type="InterPro" id="IPR002525">
    <property type="entry name" value="Transp_IS110-like_N"/>
</dbReference>
<dbReference type="NCBIfam" id="NF033542">
    <property type="entry name" value="transpos_IS110"/>
    <property type="match status" value="1"/>
</dbReference>
<dbReference type="InterPro" id="IPR003346">
    <property type="entry name" value="Transposase_20"/>
</dbReference>
<proteinExistence type="predicted"/>
<dbReference type="PANTHER" id="PTHR33055:SF3">
    <property type="entry name" value="PUTATIVE TRANSPOSASE FOR IS117-RELATED"/>
    <property type="match status" value="1"/>
</dbReference>